<evidence type="ECO:0000256" key="3">
    <source>
        <dbReference type="ARBA" id="ARBA00022679"/>
    </source>
</evidence>
<evidence type="ECO:0000313" key="8">
    <source>
        <dbReference type="EMBL" id="EJZ85412.1"/>
    </source>
</evidence>
<evidence type="ECO:0000256" key="1">
    <source>
        <dbReference type="ARBA" id="ARBA00022649"/>
    </source>
</evidence>
<dbReference type="RefSeq" id="WP_006681612.1">
    <property type="nucleotide sequence ID" value="NZ_JH815210.1"/>
</dbReference>
<feature type="binding site" evidence="6">
    <location>
        <position position="54"/>
    </location>
    <ligand>
        <name>NAD(+)</name>
        <dbReference type="ChEBI" id="CHEBI:57540"/>
    </ligand>
</feature>
<dbReference type="STRING" id="883077.HMPREF9241_01412"/>
<dbReference type="InterPro" id="IPR029494">
    <property type="entry name" value="DarT"/>
</dbReference>
<dbReference type="Proteomes" id="UP000003994">
    <property type="component" value="Unassembled WGS sequence"/>
</dbReference>
<evidence type="ECO:0000313" key="9">
    <source>
        <dbReference type="Proteomes" id="UP000003994"/>
    </source>
</evidence>
<dbReference type="GO" id="GO:0003677">
    <property type="term" value="F:DNA binding"/>
    <property type="evidence" value="ECO:0007669"/>
    <property type="project" value="UniProtKB-UniRule"/>
</dbReference>
<dbReference type="HOGENOM" id="CLU_1182989_0_0_11"/>
<evidence type="ECO:0000256" key="2">
    <source>
        <dbReference type="ARBA" id="ARBA00022676"/>
    </source>
</evidence>
<keyword evidence="5 6" id="KW-0238">DNA-binding</keyword>
<evidence type="ECO:0000259" key="7">
    <source>
        <dbReference type="PROSITE" id="PS52018"/>
    </source>
</evidence>
<feature type="binding site" evidence="6">
    <location>
        <begin position="18"/>
        <end position="20"/>
    </location>
    <ligand>
        <name>NAD(+)</name>
        <dbReference type="ChEBI" id="CHEBI:57540"/>
    </ligand>
</feature>
<feature type="binding site" evidence="6">
    <location>
        <position position="27"/>
    </location>
    <ligand>
        <name>NAD(+)</name>
        <dbReference type="ChEBI" id="CHEBI:57540"/>
    </ligand>
</feature>
<evidence type="ECO:0000256" key="6">
    <source>
        <dbReference type="PROSITE-ProRule" id="PRU01362"/>
    </source>
</evidence>
<sequence>MREVVEYLEDRGVEHLVHFTPITNLGGIKKRGILPRNEIDGFPDIVFEALDEVRLDERTDMSCFSISFPNFLMMYRYRTKLWSREEDVALLFIPISVLSDLEYDQVVFCPSNAASRECRRTDPQDLLGLAAVEKLFVEEMTTRSGVVFSRQSEDLPDFLTTNPQAEIQIAATIPWEKVSFVVVNDYETKQSLLQSGIHRNVYAKWEVNNDSSLNVFKYPSYWRAWVDAAGDLHG</sequence>
<keyword evidence="4 6" id="KW-0548">Nucleotidyltransferase</keyword>
<accession>K0YNQ9</accession>
<keyword evidence="2 6" id="KW-0328">Glycosyltransferase</keyword>
<comment type="caution">
    <text evidence="6">Lacks conserved residue(s) required for the propagation of feature annotation.</text>
</comment>
<dbReference type="AlphaFoldDB" id="K0YNQ9"/>
<feature type="domain" description="DarT" evidence="7">
    <location>
        <begin position="14"/>
        <end position="223"/>
    </location>
</feature>
<comment type="catalytic activity">
    <reaction evidence="6">
        <text>a thymidine in DNA + NAD(+) = an N-(ADP-alpha-D-ribosyl)-thymidine in DNA + nicotinamide + H(+)</text>
        <dbReference type="Rhea" id="RHEA:71651"/>
        <dbReference type="Rhea" id="RHEA-COMP:13556"/>
        <dbReference type="Rhea" id="RHEA-COMP:18051"/>
        <dbReference type="ChEBI" id="CHEBI:15378"/>
        <dbReference type="ChEBI" id="CHEBI:17154"/>
        <dbReference type="ChEBI" id="CHEBI:57540"/>
        <dbReference type="ChEBI" id="CHEBI:137386"/>
        <dbReference type="ChEBI" id="CHEBI:191199"/>
    </reaction>
</comment>
<reference evidence="8 9" key="1">
    <citation type="submission" date="2012-07" db="EMBL/GenBank/DDBJ databases">
        <title>The Genome Sequence of Actinomyces turicensis ACS-279-V-COL4.</title>
        <authorList>
            <consortium name="The Broad Institute Genome Sequencing Platform"/>
            <person name="Earl A."/>
            <person name="Ward D."/>
            <person name="Feldgarden M."/>
            <person name="Gevers D."/>
            <person name="Saerens B."/>
            <person name="Vaneechoutte M."/>
            <person name="Walker B."/>
            <person name="Young S.K."/>
            <person name="Zeng Q."/>
            <person name="Gargeya S."/>
            <person name="Fitzgerald M."/>
            <person name="Haas B."/>
            <person name="Abouelleil A."/>
            <person name="Alvarado L."/>
            <person name="Arachchi H.M."/>
            <person name="Berlin A."/>
            <person name="Chapman S.B."/>
            <person name="Goldberg J."/>
            <person name="Griggs A."/>
            <person name="Gujja S."/>
            <person name="Hansen M."/>
            <person name="Howarth C."/>
            <person name="Imamovic A."/>
            <person name="Larimer J."/>
            <person name="McCowen C."/>
            <person name="Montmayeur A."/>
            <person name="Murphy C."/>
            <person name="Neiman D."/>
            <person name="Pearson M."/>
            <person name="Priest M."/>
            <person name="Roberts A."/>
            <person name="Saif S."/>
            <person name="Shea T."/>
            <person name="Sisk P."/>
            <person name="Sykes S."/>
            <person name="Wortman J."/>
            <person name="Nusbaum C."/>
            <person name="Birren B."/>
        </authorList>
    </citation>
    <scope>NUCLEOTIDE SEQUENCE [LARGE SCALE GENOMIC DNA]</scope>
    <source>
        <strain evidence="8 9">ACS-279-V-Col4</strain>
    </source>
</reference>
<dbReference type="Pfam" id="PF14487">
    <property type="entry name" value="DarT"/>
    <property type="match status" value="1"/>
</dbReference>
<comment type="caution">
    <text evidence="8">The sequence shown here is derived from an EMBL/GenBank/DDBJ whole genome shotgun (WGS) entry which is preliminary data.</text>
</comment>
<name>K0YNQ9_9ACTO</name>
<gene>
    <name evidence="8" type="ORF">HMPREF9241_01412</name>
</gene>
<dbReference type="EMBL" id="AGWQ01000008">
    <property type="protein sequence ID" value="EJZ85412.1"/>
    <property type="molecule type" value="Genomic_DNA"/>
</dbReference>
<comment type="similarity">
    <text evidence="6">Belongs to the DarT ADP-ribosyltransferase family.</text>
</comment>
<evidence type="ECO:0000256" key="4">
    <source>
        <dbReference type="ARBA" id="ARBA00022695"/>
    </source>
</evidence>
<proteinExistence type="inferred from homology"/>
<feature type="active site" description="Proton acceptor" evidence="6">
    <location>
        <position position="54"/>
    </location>
</feature>
<keyword evidence="1 6" id="KW-1277">Toxin-antitoxin system</keyword>
<feature type="active site" evidence="6">
    <location>
        <position position="166"/>
    </location>
</feature>
<protein>
    <recommendedName>
        <fullName evidence="7">DarT domain-containing protein</fullName>
    </recommendedName>
</protein>
<evidence type="ECO:0000256" key="5">
    <source>
        <dbReference type="ARBA" id="ARBA00023125"/>
    </source>
</evidence>
<keyword evidence="9" id="KW-1185">Reference proteome</keyword>
<dbReference type="PROSITE" id="PS52018">
    <property type="entry name" value="DART"/>
    <property type="match status" value="1"/>
</dbReference>
<organism evidence="8 9">
    <name type="scientific">Schaalia turicensis ACS-279-V-Col4</name>
    <dbReference type="NCBI Taxonomy" id="883077"/>
    <lineage>
        <taxon>Bacteria</taxon>
        <taxon>Bacillati</taxon>
        <taxon>Actinomycetota</taxon>
        <taxon>Actinomycetes</taxon>
        <taxon>Actinomycetales</taxon>
        <taxon>Actinomycetaceae</taxon>
        <taxon>Schaalia</taxon>
    </lineage>
</organism>
<dbReference type="GO" id="GO:0016779">
    <property type="term" value="F:nucleotidyltransferase activity"/>
    <property type="evidence" value="ECO:0007669"/>
    <property type="project" value="UniProtKB-UniRule"/>
</dbReference>
<keyword evidence="3 6" id="KW-0808">Transferase</keyword>
<dbReference type="GO" id="GO:0016757">
    <property type="term" value="F:glycosyltransferase activity"/>
    <property type="evidence" value="ECO:0007669"/>
    <property type="project" value="UniProtKB-UniRule"/>
</dbReference>